<evidence type="ECO:0000313" key="8">
    <source>
        <dbReference type="EMBL" id="ONK66200.1"/>
    </source>
</evidence>
<dbReference type="SUPFAM" id="SSF47699">
    <property type="entry name" value="Bifunctional inhibitor/lipid-transfer protein/seed storage 2S albumin"/>
    <property type="match status" value="1"/>
</dbReference>
<feature type="region of interest" description="Disordered" evidence="5">
    <location>
        <begin position="155"/>
        <end position="189"/>
    </location>
</feature>
<feature type="chain" id="PRO_5024357455" description="Bifunctional inhibitor/plant lipid transfer protein/seed storage helical domain-containing protein" evidence="6">
    <location>
        <begin position="22"/>
        <end position="189"/>
    </location>
</feature>
<dbReference type="InterPro" id="IPR043325">
    <property type="entry name" value="LTSS"/>
</dbReference>
<evidence type="ECO:0000256" key="5">
    <source>
        <dbReference type="SAM" id="MobiDB-lite"/>
    </source>
</evidence>
<evidence type="ECO:0000256" key="3">
    <source>
        <dbReference type="ARBA" id="ARBA00023157"/>
    </source>
</evidence>
<name>A0A5P1EQ89_ASPOF</name>
<evidence type="ECO:0000256" key="6">
    <source>
        <dbReference type="SAM" id="SignalP"/>
    </source>
</evidence>
<dbReference type="EMBL" id="CM007386">
    <property type="protein sequence ID" value="ONK66200.1"/>
    <property type="molecule type" value="Genomic_DNA"/>
</dbReference>
<dbReference type="Pfam" id="PF14368">
    <property type="entry name" value="LTP_2"/>
    <property type="match status" value="1"/>
</dbReference>
<accession>A0A5P1EQ89</accession>
<dbReference type="CDD" id="cd00010">
    <property type="entry name" value="AAI_LTSS"/>
    <property type="match status" value="1"/>
</dbReference>
<dbReference type="InterPro" id="IPR016140">
    <property type="entry name" value="Bifunc_inhib/LTP/seed_store"/>
</dbReference>
<protein>
    <recommendedName>
        <fullName evidence="7">Bifunctional inhibitor/plant lipid transfer protein/seed storage helical domain-containing protein</fullName>
    </recommendedName>
</protein>
<evidence type="ECO:0000259" key="7">
    <source>
        <dbReference type="Pfam" id="PF14368"/>
    </source>
</evidence>
<evidence type="ECO:0000256" key="2">
    <source>
        <dbReference type="ARBA" id="ARBA00022729"/>
    </source>
</evidence>
<feature type="domain" description="Bifunctional inhibitor/plant lipid transfer protein/seed storage helical" evidence="7">
    <location>
        <begin position="18"/>
        <end position="100"/>
    </location>
</feature>
<feature type="signal peptide" evidence="6">
    <location>
        <begin position="1"/>
        <end position="21"/>
    </location>
</feature>
<dbReference type="Gene3D" id="1.10.110.10">
    <property type="entry name" value="Plant lipid-transfer and hydrophobic proteins"/>
    <property type="match status" value="1"/>
</dbReference>
<keyword evidence="2 6" id="KW-0732">Signal</keyword>
<evidence type="ECO:0000256" key="1">
    <source>
        <dbReference type="ARBA" id="ARBA00009748"/>
    </source>
</evidence>
<feature type="region of interest" description="Disordered" evidence="5">
    <location>
        <begin position="102"/>
        <end position="140"/>
    </location>
</feature>
<organism evidence="8 9">
    <name type="scientific">Asparagus officinalis</name>
    <name type="common">Garden asparagus</name>
    <dbReference type="NCBI Taxonomy" id="4686"/>
    <lineage>
        <taxon>Eukaryota</taxon>
        <taxon>Viridiplantae</taxon>
        <taxon>Streptophyta</taxon>
        <taxon>Embryophyta</taxon>
        <taxon>Tracheophyta</taxon>
        <taxon>Spermatophyta</taxon>
        <taxon>Magnoliopsida</taxon>
        <taxon>Liliopsida</taxon>
        <taxon>Asparagales</taxon>
        <taxon>Asparagaceae</taxon>
        <taxon>Asparagoideae</taxon>
        <taxon>Asparagus</taxon>
    </lineage>
</organism>
<evidence type="ECO:0000313" key="9">
    <source>
        <dbReference type="Proteomes" id="UP000243459"/>
    </source>
</evidence>
<dbReference type="Gramene" id="ONK66200">
    <property type="protein sequence ID" value="ONK66200"/>
    <property type="gene ID" value="A4U43_C06F5270"/>
</dbReference>
<evidence type="ECO:0000256" key="4">
    <source>
        <dbReference type="ARBA" id="ARBA00023180"/>
    </source>
</evidence>
<feature type="compositionally biased region" description="Pro residues" evidence="5">
    <location>
        <begin position="110"/>
        <end position="133"/>
    </location>
</feature>
<gene>
    <name evidence="8" type="ORF">A4U43_C06F5270</name>
</gene>
<keyword evidence="3" id="KW-1015">Disulfide bond</keyword>
<keyword evidence="9" id="KW-1185">Reference proteome</keyword>
<proteinExistence type="inferred from homology"/>
<sequence>MATKLLIIITLLSLYISTVQSQSNKNYPCIEKLLPCSQYLKTPKPPAACCIPLKEAIDKDAACLCDLFSNQQLLKTFNVTQDEALQLPKNCGVNADLDKCKKSNGGKVTPPTPTPTPPNLTPPTPTPPTPPPVKSASSSSDINALDFPVKVAYTVSSSDPPNDFEDLPIKEKGKAKIESKVVKPAISLP</sequence>
<dbReference type="Proteomes" id="UP000243459">
    <property type="component" value="Chromosome 6"/>
</dbReference>
<dbReference type="InterPro" id="IPR036312">
    <property type="entry name" value="Bifun_inhib/LTP/seed_sf"/>
</dbReference>
<keyword evidence="4" id="KW-0325">Glycoprotein</keyword>
<dbReference type="AlphaFoldDB" id="A0A5P1EQ89"/>
<comment type="similarity">
    <text evidence="1">Belongs to the plant LTP family.</text>
</comment>
<reference evidence="9" key="1">
    <citation type="journal article" date="2017" name="Nat. Commun.">
        <title>The asparagus genome sheds light on the origin and evolution of a young Y chromosome.</title>
        <authorList>
            <person name="Harkess A."/>
            <person name="Zhou J."/>
            <person name="Xu C."/>
            <person name="Bowers J.E."/>
            <person name="Van der Hulst R."/>
            <person name="Ayyampalayam S."/>
            <person name="Mercati F."/>
            <person name="Riccardi P."/>
            <person name="McKain M.R."/>
            <person name="Kakrana A."/>
            <person name="Tang H."/>
            <person name="Ray J."/>
            <person name="Groenendijk J."/>
            <person name="Arikit S."/>
            <person name="Mathioni S.M."/>
            <person name="Nakano M."/>
            <person name="Shan H."/>
            <person name="Telgmann-Rauber A."/>
            <person name="Kanno A."/>
            <person name="Yue Z."/>
            <person name="Chen H."/>
            <person name="Li W."/>
            <person name="Chen Y."/>
            <person name="Xu X."/>
            <person name="Zhang Y."/>
            <person name="Luo S."/>
            <person name="Chen H."/>
            <person name="Gao J."/>
            <person name="Mao Z."/>
            <person name="Pires J.C."/>
            <person name="Luo M."/>
            <person name="Kudrna D."/>
            <person name="Wing R.A."/>
            <person name="Meyers B.C."/>
            <person name="Yi K."/>
            <person name="Kong H."/>
            <person name="Lavrijsen P."/>
            <person name="Sunseri F."/>
            <person name="Falavigna A."/>
            <person name="Ye Y."/>
            <person name="Leebens-Mack J.H."/>
            <person name="Chen G."/>
        </authorList>
    </citation>
    <scope>NUCLEOTIDE SEQUENCE [LARGE SCALE GENOMIC DNA]</scope>
    <source>
        <strain evidence="9">cv. DH0086</strain>
    </source>
</reference>
<dbReference type="PANTHER" id="PTHR33044">
    <property type="entry name" value="BIFUNCTIONAL INHIBITOR/LIPID-TRANSFER PROTEIN/SEED STORAGE 2S ALBUMIN SUPERFAMILY PROTEIN-RELATED"/>
    <property type="match status" value="1"/>
</dbReference>
<dbReference type="OMA" id="PPAACCI"/>
<feature type="compositionally biased region" description="Basic and acidic residues" evidence="5">
    <location>
        <begin position="167"/>
        <end position="181"/>
    </location>
</feature>